<dbReference type="InterPro" id="IPR036390">
    <property type="entry name" value="WH_DNA-bd_sf"/>
</dbReference>
<dbReference type="GO" id="GO:0003700">
    <property type="term" value="F:DNA-binding transcription factor activity"/>
    <property type="evidence" value="ECO:0007669"/>
    <property type="project" value="InterPro"/>
</dbReference>
<dbReference type="Proteomes" id="UP000834458">
    <property type="component" value="Unassembled WGS sequence"/>
</dbReference>
<organism evidence="3 4">
    <name type="scientific">Comamonas aquatica</name>
    <dbReference type="NCBI Taxonomy" id="225991"/>
    <lineage>
        <taxon>Bacteria</taxon>
        <taxon>Pseudomonadati</taxon>
        <taxon>Pseudomonadota</taxon>
        <taxon>Betaproteobacteria</taxon>
        <taxon>Burkholderiales</taxon>
        <taxon>Comamonadaceae</taxon>
        <taxon>Comamonas</taxon>
    </lineage>
</organism>
<evidence type="ECO:0000256" key="1">
    <source>
        <dbReference type="PIRSR" id="PIRSR602481-1"/>
    </source>
</evidence>
<keyword evidence="2" id="KW-0408">Iron</keyword>
<sequence>MPTSQPPLAPLSLPAGLRATRAVQALLLLLPDQPAQGWTEGAVEATLHQQGVAVNRVTVYRALDRFCAAGLLQRSVDGQRVTRYWLAAPAAHDQAAPHMECSGCHQPFQLGEGSAAVQAALQALRQALAHSGVRNPTLDVAVQGECAQCAAETSPPVSSPPSGNSP</sequence>
<dbReference type="Pfam" id="PF01475">
    <property type="entry name" value="FUR"/>
    <property type="match status" value="1"/>
</dbReference>
<feature type="binding site" evidence="1">
    <location>
        <position position="104"/>
    </location>
    <ligand>
        <name>Zn(2+)</name>
        <dbReference type="ChEBI" id="CHEBI:29105"/>
    </ligand>
</feature>
<protein>
    <recommendedName>
        <fullName evidence="5">Fur family transcriptional regulator</fullName>
    </recommendedName>
</protein>
<evidence type="ECO:0000256" key="2">
    <source>
        <dbReference type="PIRSR" id="PIRSR602481-2"/>
    </source>
</evidence>
<keyword evidence="1" id="KW-0862">Zinc</keyword>
<name>A0AA35GJD4_9BURK</name>
<dbReference type="GO" id="GO:0046872">
    <property type="term" value="F:metal ion binding"/>
    <property type="evidence" value="ECO:0007669"/>
    <property type="project" value="UniProtKB-KW"/>
</dbReference>
<evidence type="ECO:0000313" key="3">
    <source>
        <dbReference type="EMBL" id="CAB5707013.1"/>
    </source>
</evidence>
<dbReference type="AlphaFoldDB" id="A0AA35GJD4"/>
<feature type="binding site" evidence="1">
    <location>
        <position position="149"/>
    </location>
    <ligand>
        <name>Zn(2+)</name>
        <dbReference type="ChEBI" id="CHEBI:29105"/>
    </ligand>
</feature>
<dbReference type="EMBL" id="CAHPSC010000063">
    <property type="protein sequence ID" value="CAB5707013.1"/>
    <property type="molecule type" value="Genomic_DNA"/>
</dbReference>
<comment type="cofactor">
    <cofactor evidence="1">
        <name>Zn(2+)</name>
        <dbReference type="ChEBI" id="CHEBI:29105"/>
    </cofactor>
    <text evidence="1">Binds 1 zinc ion per subunit.</text>
</comment>
<comment type="cofactor">
    <cofactor evidence="2">
        <name>Mn(2+)</name>
        <dbReference type="ChEBI" id="CHEBI:29035"/>
    </cofactor>
    <cofactor evidence="2">
        <name>Fe(2+)</name>
        <dbReference type="ChEBI" id="CHEBI:29033"/>
    </cofactor>
    <text evidence="2">Binds 1 Mn(2+) or Fe(2+) ion per subunit.</text>
</comment>
<comment type="caution">
    <text evidence="3">The sequence shown here is derived from an EMBL/GenBank/DDBJ whole genome shotgun (WGS) entry which is preliminary data.</text>
</comment>
<accession>A0AA35GJD4</accession>
<dbReference type="InterPro" id="IPR002481">
    <property type="entry name" value="FUR"/>
</dbReference>
<dbReference type="Gene3D" id="1.10.10.10">
    <property type="entry name" value="Winged helix-like DNA-binding domain superfamily/Winged helix DNA-binding domain"/>
    <property type="match status" value="1"/>
</dbReference>
<dbReference type="RefSeq" id="WP_234688324.1">
    <property type="nucleotide sequence ID" value="NZ_CAHPRW010000007.1"/>
</dbReference>
<reference evidence="3" key="1">
    <citation type="submission" date="2020-05" db="EMBL/GenBank/DDBJ databases">
        <authorList>
            <person name="Delgado-Blas J."/>
        </authorList>
    </citation>
    <scope>NUCLEOTIDE SEQUENCE</scope>
    <source>
        <strain evidence="3">BB1454</strain>
    </source>
</reference>
<keyword evidence="1" id="KW-0479">Metal-binding</keyword>
<feature type="binding site" evidence="2">
    <location>
        <position position="93"/>
    </location>
    <ligand>
        <name>Fe cation</name>
        <dbReference type="ChEBI" id="CHEBI:24875"/>
    </ligand>
</feature>
<gene>
    <name evidence="3" type="ORF">GHA_03282</name>
</gene>
<feature type="binding site" evidence="1">
    <location>
        <position position="146"/>
    </location>
    <ligand>
        <name>Zn(2+)</name>
        <dbReference type="ChEBI" id="CHEBI:29105"/>
    </ligand>
</feature>
<dbReference type="SUPFAM" id="SSF46785">
    <property type="entry name" value="Winged helix' DNA-binding domain"/>
    <property type="match status" value="1"/>
</dbReference>
<evidence type="ECO:0008006" key="5">
    <source>
        <dbReference type="Google" id="ProtNLM"/>
    </source>
</evidence>
<evidence type="ECO:0000313" key="4">
    <source>
        <dbReference type="Proteomes" id="UP000834458"/>
    </source>
</evidence>
<proteinExistence type="predicted"/>
<feature type="binding site" evidence="1">
    <location>
        <position position="101"/>
    </location>
    <ligand>
        <name>Zn(2+)</name>
        <dbReference type="ChEBI" id="CHEBI:29105"/>
    </ligand>
</feature>
<dbReference type="InterPro" id="IPR036388">
    <property type="entry name" value="WH-like_DNA-bd_sf"/>
</dbReference>